<evidence type="ECO:0000313" key="3">
    <source>
        <dbReference type="Proteomes" id="UP000185604"/>
    </source>
</evidence>
<name>A0A6N2FJV9_9BACI</name>
<dbReference type="EMBL" id="LKPO01000020">
    <property type="protein sequence ID" value="OLF90913.1"/>
    <property type="molecule type" value="Genomic_DNA"/>
</dbReference>
<accession>A0A6N2FJV9</accession>
<proteinExistence type="predicted"/>
<dbReference type="Proteomes" id="UP000185604">
    <property type="component" value="Unassembled WGS sequence"/>
</dbReference>
<organism evidence="2 3">
    <name type="scientific">Bacillus paralicheniformis</name>
    <dbReference type="NCBI Taxonomy" id="1648923"/>
    <lineage>
        <taxon>Bacteria</taxon>
        <taxon>Bacillati</taxon>
        <taxon>Bacillota</taxon>
        <taxon>Bacilli</taxon>
        <taxon>Bacillales</taxon>
        <taxon>Bacillaceae</taxon>
        <taxon>Bacillus</taxon>
    </lineage>
</organism>
<evidence type="ECO:0000256" key="1">
    <source>
        <dbReference type="SAM" id="MobiDB-lite"/>
    </source>
</evidence>
<reference evidence="2 3" key="1">
    <citation type="journal article" date="2016" name="Front. Microbiol.">
        <title>High-Level Heat Resistance of Spores of Bacillus amyloliquefaciens and Bacillus licheniformis Results from the Presence of a spoVA Operon in a Tn1546 Transposon.</title>
        <authorList>
            <person name="Berendsen E.M."/>
            <person name="Koning R.A."/>
            <person name="Boekhorst J."/>
            <person name="de Jong A."/>
            <person name="Kuipers O.P."/>
            <person name="Wells-Bennik M.H."/>
        </authorList>
    </citation>
    <scope>NUCLEOTIDE SEQUENCE [LARGE SCALE GENOMIC DNA]</scope>
    <source>
        <strain evidence="2 3">B4121</strain>
    </source>
</reference>
<evidence type="ECO:0000313" key="2">
    <source>
        <dbReference type="EMBL" id="OLF90913.1"/>
    </source>
</evidence>
<protein>
    <submittedName>
        <fullName evidence="2">Uncharacterized protein</fullName>
    </submittedName>
</protein>
<comment type="caution">
    <text evidence="2">The sequence shown here is derived from an EMBL/GenBank/DDBJ whole genome shotgun (WGS) entry which is preliminary data.</text>
</comment>
<gene>
    <name evidence="2" type="ORF">B4121_3126</name>
</gene>
<sequence>MNSKFEGGDHMASIRMPDHAASHAKPVIGKGDTLHGVDK</sequence>
<feature type="region of interest" description="Disordered" evidence="1">
    <location>
        <begin position="1"/>
        <end position="39"/>
    </location>
</feature>
<dbReference type="AlphaFoldDB" id="A0A6N2FJV9"/>